<comment type="caution">
    <text evidence="2">The sequence shown here is derived from an EMBL/GenBank/DDBJ whole genome shotgun (WGS) entry which is preliminary data.</text>
</comment>
<feature type="transmembrane region" description="Helical" evidence="1">
    <location>
        <begin position="155"/>
        <end position="175"/>
    </location>
</feature>
<name>A0ABY0ILV8_9BACT</name>
<gene>
    <name evidence="2" type="ORF">DAY19_01695</name>
</gene>
<evidence type="ECO:0000313" key="3">
    <source>
        <dbReference type="Proteomes" id="UP000443582"/>
    </source>
</evidence>
<sequence length="192" mass="21704">MKIHYPIKSDLSFFIHFLSLVIRHFPDMQGMTITIVFTLFNLVFLVDYFSEKGQKGKKYRLLSYMFLGVLSLLSIQVFQNAAMPVVFGLLALCSLALTLVNEFINPPKNAKERVYNGCVNMLLPTALLFIALRWFPSASDTSALQGGPDTNRNIFIIQTLLVLGLAFKYAPTLIFTKKASKEINEDLKTIKL</sequence>
<feature type="transmembrane region" description="Helical" evidence="1">
    <location>
        <begin position="85"/>
        <end position="104"/>
    </location>
</feature>
<feature type="transmembrane region" description="Helical" evidence="1">
    <location>
        <begin position="31"/>
        <end position="49"/>
    </location>
</feature>
<keyword evidence="3" id="KW-1185">Reference proteome</keyword>
<keyword evidence="1" id="KW-0812">Transmembrane</keyword>
<evidence type="ECO:0000313" key="2">
    <source>
        <dbReference type="EMBL" id="RZF22509.1"/>
    </source>
</evidence>
<keyword evidence="1" id="KW-1133">Transmembrane helix</keyword>
<dbReference type="Proteomes" id="UP000443582">
    <property type="component" value="Unassembled WGS sequence"/>
</dbReference>
<dbReference type="EMBL" id="QDKL01000001">
    <property type="protein sequence ID" value="RZF22509.1"/>
    <property type="molecule type" value="Genomic_DNA"/>
</dbReference>
<proteinExistence type="predicted"/>
<reference evidence="3" key="1">
    <citation type="journal article" date="2019" name="Int. J. Syst. Evol. Microbiol.">
        <title>Halobacteriovorax valvorus sp. nov., a novel prokaryotic predator isolated from coastal seawater of China.</title>
        <authorList>
            <person name="Chen M.-X."/>
        </authorList>
    </citation>
    <scope>NUCLEOTIDE SEQUENCE [LARGE SCALE GENOMIC DNA]</scope>
    <source>
        <strain evidence="3">BL9</strain>
    </source>
</reference>
<feature type="transmembrane region" description="Helical" evidence="1">
    <location>
        <begin position="61"/>
        <end position="79"/>
    </location>
</feature>
<protein>
    <submittedName>
        <fullName evidence="2">Uncharacterized protein</fullName>
    </submittedName>
</protein>
<evidence type="ECO:0000256" key="1">
    <source>
        <dbReference type="SAM" id="Phobius"/>
    </source>
</evidence>
<organism evidence="2 3">
    <name type="scientific">Halobacteriovorax vibrionivorans</name>
    <dbReference type="NCBI Taxonomy" id="2152716"/>
    <lineage>
        <taxon>Bacteria</taxon>
        <taxon>Pseudomonadati</taxon>
        <taxon>Bdellovibrionota</taxon>
        <taxon>Bacteriovoracia</taxon>
        <taxon>Bacteriovoracales</taxon>
        <taxon>Halobacteriovoraceae</taxon>
        <taxon>Halobacteriovorax</taxon>
    </lineage>
</organism>
<dbReference type="RefSeq" id="WP_114705454.1">
    <property type="nucleotide sequence ID" value="NZ_QDKL01000001.1"/>
</dbReference>
<feature type="transmembrane region" description="Helical" evidence="1">
    <location>
        <begin position="116"/>
        <end position="135"/>
    </location>
</feature>
<accession>A0ABY0ILV8</accession>
<keyword evidence="1" id="KW-0472">Membrane</keyword>